<dbReference type="AlphaFoldDB" id="A0A4Q2UF79"/>
<gene>
    <name evidence="3" type="ORF">D3273_02980</name>
</gene>
<dbReference type="SFLD" id="SFLDG01150">
    <property type="entry name" value="Main.1:_Beta-like"/>
    <property type="match status" value="1"/>
</dbReference>
<proteinExistence type="predicted"/>
<dbReference type="InterPro" id="IPR040079">
    <property type="entry name" value="Glutathione_S-Trfase"/>
</dbReference>
<dbReference type="SFLD" id="SFLDG00358">
    <property type="entry name" value="Main_(cytGST)"/>
    <property type="match status" value="1"/>
</dbReference>
<dbReference type="CDD" id="cd03046">
    <property type="entry name" value="GST_N_GTT1_like"/>
    <property type="match status" value="1"/>
</dbReference>
<dbReference type="GO" id="GO:0016740">
    <property type="term" value="F:transferase activity"/>
    <property type="evidence" value="ECO:0007669"/>
    <property type="project" value="UniProtKB-KW"/>
</dbReference>
<organism evidence="3 4">
    <name type="scientific">Lichenibacterium minor</name>
    <dbReference type="NCBI Taxonomy" id="2316528"/>
    <lineage>
        <taxon>Bacteria</taxon>
        <taxon>Pseudomonadati</taxon>
        <taxon>Pseudomonadota</taxon>
        <taxon>Alphaproteobacteria</taxon>
        <taxon>Hyphomicrobiales</taxon>
        <taxon>Lichenihabitantaceae</taxon>
        <taxon>Lichenibacterium</taxon>
    </lineage>
</organism>
<feature type="domain" description="GST N-terminal" evidence="1">
    <location>
        <begin position="1"/>
        <end position="80"/>
    </location>
</feature>
<dbReference type="SFLD" id="SFLDS00019">
    <property type="entry name" value="Glutathione_Transferase_(cytos"/>
    <property type="match status" value="1"/>
</dbReference>
<dbReference type="RefSeq" id="WP_129223362.1">
    <property type="nucleotide sequence ID" value="NZ_QYBB01000002.1"/>
</dbReference>
<dbReference type="Proteomes" id="UP000290759">
    <property type="component" value="Unassembled WGS sequence"/>
</dbReference>
<dbReference type="PANTHER" id="PTHR44051">
    <property type="entry name" value="GLUTATHIONE S-TRANSFERASE-RELATED"/>
    <property type="match status" value="1"/>
</dbReference>
<keyword evidence="4" id="KW-1185">Reference proteome</keyword>
<evidence type="ECO:0000313" key="4">
    <source>
        <dbReference type="Proteomes" id="UP000290759"/>
    </source>
</evidence>
<reference evidence="3 4" key="1">
    <citation type="submission" date="2018-12" db="EMBL/GenBank/DDBJ databases">
        <authorList>
            <person name="Grouzdev D.S."/>
            <person name="Krutkina M.S."/>
        </authorList>
    </citation>
    <scope>NUCLEOTIDE SEQUENCE [LARGE SCALE GENOMIC DNA]</scope>
    <source>
        <strain evidence="3 4">RmlP026</strain>
    </source>
</reference>
<feature type="domain" description="GST C-terminal" evidence="2">
    <location>
        <begin position="86"/>
        <end position="210"/>
    </location>
</feature>
<dbReference type="Gene3D" id="1.20.1050.10">
    <property type="match status" value="1"/>
</dbReference>
<dbReference type="PROSITE" id="PS50404">
    <property type="entry name" value="GST_NTER"/>
    <property type="match status" value="1"/>
</dbReference>
<dbReference type="Pfam" id="PF13410">
    <property type="entry name" value="GST_C_2"/>
    <property type="match status" value="1"/>
</dbReference>
<dbReference type="OrthoDB" id="9810080at2"/>
<dbReference type="InterPro" id="IPR036282">
    <property type="entry name" value="Glutathione-S-Trfase_C_sf"/>
</dbReference>
<accession>A0A4Q2UF79</accession>
<dbReference type="PROSITE" id="PS50405">
    <property type="entry name" value="GST_CTER"/>
    <property type="match status" value="1"/>
</dbReference>
<dbReference type="InterPro" id="IPR036249">
    <property type="entry name" value="Thioredoxin-like_sf"/>
</dbReference>
<dbReference type="PANTHER" id="PTHR44051:SF9">
    <property type="entry name" value="GLUTATHIONE S-TRANSFERASE 1"/>
    <property type="match status" value="1"/>
</dbReference>
<dbReference type="EMBL" id="QYBB01000002">
    <property type="protein sequence ID" value="RYC33455.1"/>
    <property type="molecule type" value="Genomic_DNA"/>
</dbReference>
<dbReference type="SUPFAM" id="SSF47616">
    <property type="entry name" value="GST C-terminal domain-like"/>
    <property type="match status" value="1"/>
</dbReference>
<evidence type="ECO:0000259" key="2">
    <source>
        <dbReference type="PROSITE" id="PS50405"/>
    </source>
</evidence>
<dbReference type="Pfam" id="PF02798">
    <property type="entry name" value="GST_N"/>
    <property type="match status" value="1"/>
</dbReference>
<dbReference type="InterPro" id="IPR010987">
    <property type="entry name" value="Glutathione-S-Trfase_C-like"/>
</dbReference>
<name>A0A4Q2UF79_9HYPH</name>
<evidence type="ECO:0000259" key="1">
    <source>
        <dbReference type="PROSITE" id="PS50404"/>
    </source>
</evidence>
<dbReference type="SUPFAM" id="SSF52833">
    <property type="entry name" value="Thioredoxin-like"/>
    <property type="match status" value="1"/>
</dbReference>
<comment type="caution">
    <text evidence="3">The sequence shown here is derived from an EMBL/GenBank/DDBJ whole genome shotgun (WGS) entry which is preliminary data.</text>
</comment>
<protein>
    <submittedName>
        <fullName evidence="3">Glutathione S-transferase family protein</fullName>
    </submittedName>
</protein>
<dbReference type="InterPro" id="IPR004045">
    <property type="entry name" value="Glutathione_S-Trfase_N"/>
</dbReference>
<dbReference type="Gene3D" id="3.40.30.10">
    <property type="entry name" value="Glutaredoxin"/>
    <property type="match status" value="1"/>
</dbReference>
<keyword evidence="3" id="KW-0808">Transferase</keyword>
<sequence>MITVYHLATSRSERIVWLLEELGLPYGIERFDRRPDRFAPDELKGVSPTGKAPALRDGDVVLAESGAIVSYVLARHGGGGLLPAPADADFPAYQFWLHHAEGSLGAQLMREMTIDRLNPDADAHPGMARVRRTTRDALALVEDTLGRTPYIAGERFTGADIMMPFWFTTALRFRPLDLAPYPGIRAYLDRIADRPAYRRAMQVAGPDVTG</sequence>
<evidence type="ECO:0000313" key="3">
    <source>
        <dbReference type="EMBL" id="RYC33455.1"/>
    </source>
</evidence>
<reference evidence="3 4" key="2">
    <citation type="submission" date="2019-02" db="EMBL/GenBank/DDBJ databases">
        <title>'Lichenibacterium ramalinii' gen. nov. sp. nov., 'Lichenibacterium minor' gen. nov. sp. nov.</title>
        <authorList>
            <person name="Pankratov T."/>
        </authorList>
    </citation>
    <scope>NUCLEOTIDE SEQUENCE [LARGE SCALE GENOMIC DNA]</scope>
    <source>
        <strain evidence="3 4">RmlP026</strain>
    </source>
</reference>